<evidence type="ECO:0000313" key="2">
    <source>
        <dbReference type="Proteomes" id="UP000297280"/>
    </source>
</evidence>
<dbReference type="EMBL" id="PQXO01000484">
    <property type="protein sequence ID" value="TGO84619.1"/>
    <property type="molecule type" value="Genomic_DNA"/>
</dbReference>
<name>A0A4Z1KRI8_9HELO</name>
<proteinExistence type="predicted"/>
<keyword evidence="2" id="KW-1185">Reference proteome</keyword>
<reference evidence="1 2" key="1">
    <citation type="submission" date="2017-12" db="EMBL/GenBank/DDBJ databases">
        <title>Comparative genomics of Botrytis spp.</title>
        <authorList>
            <person name="Valero-Jimenez C.A."/>
            <person name="Tapia P."/>
            <person name="Veloso J."/>
            <person name="Silva-Moreno E."/>
            <person name="Staats M."/>
            <person name="Valdes J.H."/>
            <person name="Van Kan J.A.L."/>
        </authorList>
    </citation>
    <scope>NUCLEOTIDE SEQUENCE [LARGE SCALE GENOMIC DNA]</scope>
    <source>
        <strain evidence="1 2">MUCL3349</strain>
    </source>
</reference>
<dbReference type="Proteomes" id="UP000297280">
    <property type="component" value="Unassembled WGS sequence"/>
</dbReference>
<sequence length="107" mass="12579">MDRFHTPSLTSSQWVYGRYFEAGKSRIEWAGTTGRYFGYDERPGRKPCLDKNTCSKYYSRKDPHHVTFADAVQTERKVARKLTALDSEVFEFENRRRLELNPESPLP</sequence>
<comment type="caution">
    <text evidence="1">The sequence shown here is derived from an EMBL/GenBank/DDBJ whole genome shotgun (WGS) entry which is preliminary data.</text>
</comment>
<organism evidence="1 2">
    <name type="scientific">Botrytis porri</name>
    <dbReference type="NCBI Taxonomy" id="87229"/>
    <lineage>
        <taxon>Eukaryota</taxon>
        <taxon>Fungi</taxon>
        <taxon>Dikarya</taxon>
        <taxon>Ascomycota</taxon>
        <taxon>Pezizomycotina</taxon>
        <taxon>Leotiomycetes</taxon>
        <taxon>Helotiales</taxon>
        <taxon>Sclerotiniaceae</taxon>
        <taxon>Botrytis</taxon>
    </lineage>
</organism>
<accession>A0A4Z1KRI8</accession>
<protein>
    <submittedName>
        <fullName evidence="1">Uncharacterized protein</fullName>
    </submittedName>
</protein>
<gene>
    <name evidence="1" type="ORF">BPOR_0485g00070</name>
</gene>
<evidence type="ECO:0000313" key="1">
    <source>
        <dbReference type="EMBL" id="TGO84619.1"/>
    </source>
</evidence>
<dbReference type="AlphaFoldDB" id="A0A4Z1KRI8"/>